<evidence type="ECO:0000313" key="2">
    <source>
        <dbReference type="Proteomes" id="UP000318709"/>
    </source>
</evidence>
<dbReference type="InterPro" id="IPR010877">
    <property type="entry name" value="Phage_Mu_Gp46"/>
</dbReference>
<protein>
    <submittedName>
        <fullName evidence="1">Uncharacterized protein</fullName>
    </submittedName>
</protein>
<proteinExistence type="predicted"/>
<dbReference type="AlphaFoldDB" id="A0A4Y6U9C3"/>
<organism evidence="1 2">
    <name type="scientific">Formicincola oecophyllae</name>
    <dbReference type="NCBI Taxonomy" id="2558361"/>
    <lineage>
        <taxon>Bacteria</taxon>
        <taxon>Pseudomonadati</taxon>
        <taxon>Pseudomonadota</taxon>
        <taxon>Alphaproteobacteria</taxon>
        <taxon>Acetobacterales</taxon>
        <taxon>Acetobacteraceae</taxon>
        <taxon>Formicincola</taxon>
    </lineage>
</organism>
<keyword evidence="2" id="KW-1185">Reference proteome</keyword>
<dbReference type="EMBL" id="CP038231">
    <property type="protein sequence ID" value="QDH13804.1"/>
    <property type="molecule type" value="Genomic_DNA"/>
</dbReference>
<dbReference type="RefSeq" id="WP_141443512.1">
    <property type="nucleotide sequence ID" value="NZ_CP038231.1"/>
</dbReference>
<dbReference type="OrthoDB" id="5677166at2"/>
<gene>
    <name evidence="1" type="ORF">E3E12_05980</name>
</gene>
<dbReference type="KEGG" id="swf:E3E12_05980"/>
<dbReference type="Pfam" id="PF07409">
    <property type="entry name" value="GP46"/>
    <property type="match status" value="1"/>
</dbReference>
<evidence type="ECO:0000313" key="1">
    <source>
        <dbReference type="EMBL" id="QDH13804.1"/>
    </source>
</evidence>
<dbReference type="Proteomes" id="UP000318709">
    <property type="component" value="Chromosome"/>
</dbReference>
<accession>A0A4Y6U9C3</accession>
<sequence>MTVNTPSAPTLKVRPGPAGQCDLVVQSGARGVGRLALDATLLSPLLIALGTDRRAETDDVLPLALTAPQGAAEPLGARRGWVGDVLLSNGERLGSRTWLLERAKRTPETARRAERYASEACQPIADYHGMEVTAQAAWAGRGVLRVGVQAGGVSLVQTVPVS</sequence>
<name>A0A4Y6U9C3_9PROT</name>
<reference evidence="1 2" key="1">
    <citation type="submission" date="2019-03" db="EMBL/GenBank/DDBJ databases">
        <title>The complete genome sequence of Swingsia_sp. F3b2 LMG30590(T).</title>
        <authorList>
            <person name="Chua K.-O."/>
            <person name="Chan K.-G."/>
            <person name="See-Too W.-S."/>
        </authorList>
    </citation>
    <scope>NUCLEOTIDE SEQUENCE [LARGE SCALE GENOMIC DNA]</scope>
    <source>
        <strain evidence="1 2">F3b2</strain>
    </source>
</reference>